<dbReference type="InterPro" id="IPR003425">
    <property type="entry name" value="CCB3/YggT"/>
</dbReference>
<accession>A0A066UK88</accession>
<dbReference type="Proteomes" id="UP000035860">
    <property type="component" value="Unassembled WGS sequence"/>
</dbReference>
<gene>
    <name evidence="2" type="ORF">MBO_08372</name>
</gene>
<evidence type="ECO:0000256" key="1">
    <source>
        <dbReference type="SAM" id="Phobius"/>
    </source>
</evidence>
<dbReference type="GO" id="GO:0016020">
    <property type="term" value="C:membrane"/>
    <property type="evidence" value="ECO:0007669"/>
    <property type="project" value="InterPro"/>
</dbReference>
<comment type="caution">
    <text evidence="2">The sequence shown here is derived from an EMBL/GenBank/DDBJ whole genome shotgun (WGS) entry which is preliminary data.</text>
</comment>
<proteinExistence type="predicted"/>
<organism evidence="2 3">
    <name type="scientific">Moraxella bovoculi 237</name>
    <dbReference type="NCBI Taxonomy" id="743974"/>
    <lineage>
        <taxon>Bacteria</taxon>
        <taxon>Pseudomonadati</taxon>
        <taxon>Pseudomonadota</taxon>
        <taxon>Gammaproteobacteria</taxon>
        <taxon>Moraxellales</taxon>
        <taxon>Moraxellaceae</taxon>
        <taxon>Moraxella</taxon>
    </lineage>
</organism>
<dbReference type="Pfam" id="PF02325">
    <property type="entry name" value="CCB3_YggT"/>
    <property type="match status" value="1"/>
</dbReference>
<feature type="transmembrane region" description="Helical" evidence="1">
    <location>
        <begin position="113"/>
        <end position="141"/>
    </location>
</feature>
<feature type="transmembrane region" description="Helical" evidence="1">
    <location>
        <begin position="161"/>
        <end position="185"/>
    </location>
</feature>
<keyword evidence="1" id="KW-1133">Transmembrane helix</keyword>
<feature type="transmembrane region" description="Helical" evidence="1">
    <location>
        <begin position="50"/>
        <end position="77"/>
    </location>
</feature>
<keyword evidence="1" id="KW-0472">Membrane</keyword>
<dbReference type="RefSeq" id="WP_036366641.1">
    <property type="nucleotide sequence ID" value="NZ_AOMT01000031.1"/>
</dbReference>
<keyword evidence="3" id="KW-1185">Reference proteome</keyword>
<evidence type="ECO:0000313" key="2">
    <source>
        <dbReference type="EMBL" id="KDN24579.1"/>
    </source>
</evidence>
<dbReference type="eggNOG" id="COG0762">
    <property type="taxonomic scope" value="Bacteria"/>
</dbReference>
<feature type="transmembrane region" description="Helical" evidence="1">
    <location>
        <begin position="6"/>
        <end position="29"/>
    </location>
</feature>
<dbReference type="AlphaFoldDB" id="A0A066UK88"/>
<name>A0A066UK88_9GAMM</name>
<keyword evidence="1" id="KW-0812">Transmembrane</keyword>
<dbReference type="EMBL" id="AOMT01000031">
    <property type="protein sequence ID" value="KDN24579.1"/>
    <property type="molecule type" value="Genomic_DNA"/>
</dbReference>
<evidence type="ECO:0000313" key="3">
    <source>
        <dbReference type="Proteomes" id="UP000035860"/>
    </source>
</evidence>
<reference evidence="2 3" key="1">
    <citation type="journal article" date="2014" name="Genome Announc.">
        <title>Draft Genome Sequence of Moraxella bovoculi Strain 237T (ATCC BAA-1259T) Isolated from a Calf with Infectious Bovine Keratoconjunctivitis.</title>
        <authorList>
            <person name="Calcutt M.J."/>
            <person name="Foecking M.F."/>
            <person name="Martin N.T."/>
            <person name="Mhlanga-Mutangadura T."/>
            <person name="Reilly T.J."/>
        </authorList>
    </citation>
    <scope>NUCLEOTIDE SEQUENCE [LARGE SCALE GENOMIC DNA]</scope>
    <source>
        <strain evidence="2 3">237</strain>
    </source>
</reference>
<protein>
    <recommendedName>
        <fullName evidence="4">YGGT family protein</fullName>
    </recommendedName>
</protein>
<dbReference type="OrthoDB" id="9806665at2"/>
<evidence type="ECO:0008006" key="4">
    <source>
        <dbReference type="Google" id="ProtNLM"/>
    </source>
</evidence>
<sequence length="188" mass="20821">MNNPIFIITNMVINFALIVLFVRFMMQLAEVDSSSPYMKATKRMTGVVDVFSRIFPNVGAGRISVAAVVLMLLLYWINTAANAFILQESIDALTLFFAGTLKAIIQFLAMLRYIILGSVVVSWAIMLFNVSHPAVLLVVQLSEPIIAPFRRIMPNLGMLDLSPILALFSLLLAEKFIAIIGANILMKL</sequence>